<organism evidence="1 2">
    <name type="scientific">Phnomibacter ginsenosidimutans</name>
    <dbReference type="NCBI Taxonomy" id="2676868"/>
    <lineage>
        <taxon>Bacteria</taxon>
        <taxon>Pseudomonadati</taxon>
        <taxon>Bacteroidota</taxon>
        <taxon>Chitinophagia</taxon>
        <taxon>Chitinophagales</taxon>
        <taxon>Chitinophagaceae</taxon>
        <taxon>Phnomibacter</taxon>
    </lineage>
</organism>
<keyword evidence="2" id="KW-1185">Reference proteome</keyword>
<dbReference type="Proteomes" id="UP000426027">
    <property type="component" value="Chromosome"/>
</dbReference>
<protein>
    <recommendedName>
        <fullName evidence="3">2'-5' RNA ligase family protein</fullName>
    </recommendedName>
</protein>
<dbReference type="Gene3D" id="3.90.1140.10">
    <property type="entry name" value="Cyclic phosphodiesterase"/>
    <property type="match status" value="1"/>
</dbReference>
<dbReference type="KEGG" id="fls:GLV81_10620"/>
<proteinExistence type="predicted"/>
<evidence type="ECO:0008006" key="3">
    <source>
        <dbReference type="Google" id="ProtNLM"/>
    </source>
</evidence>
<dbReference type="AlphaFoldDB" id="A0A6I6G738"/>
<evidence type="ECO:0000313" key="1">
    <source>
        <dbReference type="EMBL" id="QGW28496.1"/>
    </source>
</evidence>
<reference evidence="1 2" key="1">
    <citation type="submission" date="2019-11" db="EMBL/GenBank/DDBJ databases">
        <authorList>
            <person name="Im W.T."/>
        </authorList>
    </citation>
    <scope>NUCLEOTIDE SEQUENCE [LARGE SCALE GENOMIC DNA]</scope>
    <source>
        <strain evidence="1 2">SB-02</strain>
    </source>
</reference>
<dbReference type="EMBL" id="CP046566">
    <property type="protein sequence ID" value="QGW28496.1"/>
    <property type="molecule type" value="Genomic_DNA"/>
</dbReference>
<dbReference type="RefSeq" id="WP_157478849.1">
    <property type="nucleotide sequence ID" value="NZ_CP046566.1"/>
</dbReference>
<dbReference type="SUPFAM" id="SSF55144">
    <property type="entry name" value="LigT-like"/>
    <property type="match status" value="1"/>
</dbReference>
<evidence type="ECO:0000313" key="2">
    <source>
        <dbReference type="Proteomes" id="UP000426027"/>
    </source>
</evidence>
<sequence>MEKQTLTPWDNWMRYKLVAQPDADALQALEQSRQSFRAAYPNEAVYPDPEISFFEQRLPESAEPLLCQWLQQLCKNETAFPVVINNVSGKPPHLVYARVQSTGAHAQFVKKLKALLQQLAGFTSAGISHQQISLLPLVSELPGMLFHKAMQEFSTTELAAQTTVQHLQLMKRLPDGSWQLVQRFALLQCSSAVPGLQHWFSPTAFVHPN</sequence>
<dbReference type="InterPro" id="IPR009097">
    <property type="entry name" value="Cyclic_Pdiesterase"/>
</dbReference>
<accession>A0A6I6G738</accession>
<gene>
    <name evidence="1" type="ORF">GLV81_10620</name>
</gene>
<name>A0A6I6G738_9BACT</name>